<feature type="transmembrane region" description="Helical" evidence="7">
    <location>
        <begin position="63"/>
        <end position="84"/>
    </location>
</feature>
<feature type="transmembrane region" description="Helical" evidence="7">
    <location>
        <begin position="253"/>
        <end position="273"/>
    </location>
</feature>
<feature type="transmembrane region" description="Helical" evidence="7">
    <location>
        <begin position="37"/>
        <end position="57"/>
    </location>
</feature>
<feature type="transmembrane region" description="Helical" evidence="7">
    <location>
        <begin position="362"/>
        <end position="382"/>
    </location>
</feature>
<evidence type="ECO:0000313" key="10">
    <source>
        <dbReference type="Proteomes" id="UP000199392"/>
    </source>
</evidence>
<dbReference type="PANTHER" id="PTHR42718">
    <property type="entry name" value="MAJOR FACILITATOR SUPERFAMILY MULTIDRUG TRANSPORTER MFSC"/>
    <property type="match status" value="1"/>
</dbReference>
<dbReference type="InterPro" id="IPR036259">
    <property type="entry name" value="MFS_trans_sf"/>
</dbReference>
<feature type="domain" description="Major facilitator superfamily (MFS) profile" evidence="8">
    <location>
        <begin position="26"/>
        <end position="395"/>
    </location>
</feature>
<dbReference type="GO" id="GO:0016020">
    <property type="term" value="C:membrane"/>
    <property type="evidence" value="ECO:0007669"/>
    <property type="project" value="UniProtKB-SubCell"/>
</dbReference>
<dbReference type="InterPro" id="IPR011701">
    <property type="entry name" value="MFS"/>
</dbReference>
<evidence type="ECO:0000256" key="2">
    <source>
        <dbReference type="ARBA" id="ARBA00022448"/>
    </source>
</evidence>
<feature type="transmembrane region" description="Helical" evidence="7">
    <location>
        <begin position="308"/>
        <end position="326"/>
    </location>
</feature>
<dbReference type="PROSITE" id="PS50850">
    <property type="entry name" value="MFS"/>
    <property type="match status" value="1"/>
</dbReference>
<evidence type="ECO:0000256" key="5">
    <source>
        <dbReference type="ARBA" id="ARBA00023136"/>
    </source>
</evidence>
<evidence type="ECO:0000256" key="1">
    <source>
        <dbReference type="ARBA" id="ARBA00004141"/>
    </source>
</evidence>
<dbReference type="AlphaFoldDB" id="A0A1I6VV29"/>
<feature type="region of interest" description="Disordered" evidence="6">
    <location>
        <begin position="1"/>
        <end position="23"/>
    </location>
</feature>
<keyword evidence="2" id="KW-0813">Transport</keyword>
<keyword evidence="10" id="KW-1185">Reference proteome</keyword>
<feature type="transmembrane region" description="Helical" evidence="7">
    <location>
        <begin position="117"/>
        <end position="141"/>
    </location>
</feature>
<evidence type="ECO:0000256" key="7">
    <source>
        <dbReference type="SAM" id="Phobius"/>
    </source>
</evidence>
<accession>A0A1I6VV29</accession>
<name>A0A1I6VV29_9RHOB</name>
<gene>
    <name evidence="9" type="ORF">SAMN04488050_11320</name>
</gene>
<dbReference type="Pfam" id="PF07690">
    <property type="entry name" value="MFS_1"/>
    <property type="match status" value="1"/>
</dbReference>
<evidence type="ECO:0000256" key="3">
    <source>
        <dbReference type="ARBA" id="ARBA00022692"/>
    </source>
</evidence>
<dbReference type="Proteomes" id="UP000199392">
    <property type="component" value="Unassembled WGS sequence"/>
</dbReference>
<evidence type="ECO:0000256" key="6">
    <source>
        <dbReference type="SAM" id="MobiDB-lite"/>
    </source>
</evidence>
<feature type="transmembrane region" description="Helical" evidence="7">
    <location>
        <begin position="333"/>
        <end position="356"/>
    </location>
</feature>
<reference evidence="10" key="1">
    <citation type="submission" date="2016-10" db="EMBL/GenBank/DDBJ databases">
        <authorList>
            <person name="Varghese N."/>
            <person name="Submissions S."/>
        </authorList>
    </citation>
    <scope>NUCLEOTIDE SEQUENCE [LARGE SCALE GENOMIC DNA]</scope>
    <source>
        <strain evidence="10">DSM 26894</strain>
    </source>
</reference>
<protein>
    <submittedName>
        <fullName evidence="9">Major Facilitator Superfamily protein</fullName>
    </submittedName>
</protein>
<feature type="transmembrane region" description="Helical" evidence="7">
    <location>
        <begin position="181"/>
        <end position="200"/>
    </location>
</feature>
<dbReference type="Gene3D" id="1.20.1250.20">
    <property type="entry name" value="MFS general substrate transporter like domains"/>
    <property type="match status" value="1"/>
</dbReference>
<dbReference type="EMBL" id="FOZW01000013">
    <property type="protein sequence ID" value="SFT17570.1"/>
    <property type="molecule type" value="Genomic_DNA"/>
</dbReference>
<evidence type="ECO:0000259" key="8">
    <source>
        <dbReference type="PROSITE" id="PS50850"/>
    </source>
</evidence>
<dbReference type="RefSeq" id="WP_092429185.1">
    <property type="nucleotide sequence ID" value="NZ_FNCL01000013.1"/>
</dbReference>
<keyword evidence="4 7" id="KW-1133">Transmembrane helix</keyword>
<feature type="transmembrane region" description="Helical" evidence="7">
    <location>
        <begin position="220"/>
        <end position="241"/>
    </location>
</feature>
<evidence type="ECO:0000313" key="9">
    <source>
        <dbReference type="EMBL" id="SFT17570.1"/>
    </source>
</evidence>
<dbReference type="OrthoDB" id="9791756at2"/>
<proteinExistence type="predicted"/>
<keyword evidence="5 7" id="KW-0472">Membrane</keyword>
<dbReference type="STRING" id="311180.SAMN04488050_11320"/>
<feature type="transmembrane region" description="Helical" evidence="7">
    <location>
        <begin position="153"/>
        <end position="175"/>
    </location>
</feature>
<dbReference type="SUPFAM" id="SSF103473">
    <property type="entry name" value="MFS general substrate transporter"/>
    <property type="match status" value="1"/>
</dbReference>
<dbReference type="PANTHER" id="PTHR42718:SF9">
    <property type="entry name" value="MAJOR FACILITATOR SUPERFAMILY MULTIDRUG TRANSPORTER MFSC"/>
    <property type="match status" value="1"/>
</dbReference>
<dbReference type="GO" id="GO:0022857">
    <property type="term" value="F:transmembrane transporter activity"/>
    <property type="evidence" value="ECO:0007669"/>
    <property type="project" value="InterPro"/>
</dbReference>
<feature type="transmembrane region" description="Helical" evidence="7">
    <location>
        <begin position="91"/>
        <end position="111"/>
    </location>
</feature>
<keyword evidence="3 7" id="KW-0812">Transmembrane</keyword>
<dbReference type="InterPro" id="IPR020846">
    <property type="entry name" value="MFS_dom"/>
</dbReference>
<evidence type="ECO:0000256" key="4">
    <source>
        <dbReference type="ARBA" id="ARBA00022989"/>
    </source>
</evidence>
<sequence length="395" mass="40631">MSRSSSGPLPPFSPSLSSATPPRGSSQLPALLANFSYILDIAAFAIILPGIAASLNIGADQALLLFAAYGASLSATLLLGGLLIDRSSLKLIFLAGLSIYTAAAALIAVAPTFELVLLLRAAQGVGAGIFSPCVPLIIAACARHGSARGLTMWGVWSGIFAALSPLAIVLATSHAGADWRLAWLVVPTTSLIAIAIGLNLRADAKISGSSGPPATGAPAYYMFAYVFLSYGVTSWFIYNIPLRAAVLYGLDDIGSATFSTLLWLTFSLTCLAMARSVHLSMLHGYLLLSAALLVAGTALFFVTPWCALFVGAAMALANMPTTEIILANARRGAFGLSASFDIVCARLGGALLVVLVPAEFPGMTIAMMAISATLAALALMSWKSGTRTAPATLSG</sequence>
<organism evidence="9 10">
    <name type="scientific">Alloyangia pacifica</name>
    <dbReference type="NCBI Taxonomy" id="311180"/>
    <lineage>
        <taxon>Bacteria</taxon>
        <taxon>Pseudomonadati</taxon>
        <taxon>Pseudomonadota</taxon>
        <taxon>Alphaproteobacteria</taxon>
        <taxon>Rhodobacterales</taxon>
        <taxon>Roseobacteraceae</taxon>
        <taxon>Alloyangia</taxon>
    </lineage>
</organism>
<comment type="subcellular location">
    <subcellularLocation>
        <location evidence="1">Membrane</location>
        <topology evidence="1">Multi-pass membrane protein</topology>
    </subcellularLocation>
</comment>
<feature type="transmembrane region" description="Helical" evidence="7">
    <location>
        <begin position="285"/>
        <end position="302"/>
    </location>
</feature>